<evidence type="ECO:0000313" key="1">
    <source>
        <dbReference type="EMBL" id="OCQ52000.1"/>
    </source>
</evidence>
<accession>A0A1C0U230</accession>
<sequence>MKPCDHFLAESLITYSHLTDPDACYEMITEACQELGDELGNLFYAQLVLLLVNHIGDSNILREAITVTRKGLTTVAN</sequence>
<dbReference type="PATRIC" id="fig|286156.4.peg.3172"/>
<keyword evidence="2" id="KW-1185">Reference proteome</keyword>
<reference evidence="1 2" key="1">
    <citation type="submission" date="2015-12" db="EMBL/GenBank/DDBJ databases">
        <title>Genome comparisons provide insights into the role of secondary metabolites in the pathogenic phase of the Photorhabdus life cycle.</title>
        <authorList>
            <person name="Tobias N.J."/>
            <person name="Mishra B."/>
            <person name="Gupta D.K."/>
            <person name="Thines M."/>
            <person name="Stinear T.P."/>
            <person name="Bode H.B."/>
        </authorList>
    </citation>
    <scope>NUCLEOTIDE SEQUENCE [LARGE SCALE GENOMIC DNA]</scope>
    <source>
        <strain evidence="1 2">PB68.1</strain>
    </source>
</reference>
<comment type="caution">
    <text evidence="1">The sequence shown here is derived from an EMBL/GenBank/DDBJ whole genome shotgun (WGS) entry which is preliminary data.</text>
</comment>
<dbReference type="AlphaFoldDB" id="A0A1C0U230"/>
<name>A0A1C0U230_9GAMM</name>
<proteinExistence type="predicted"/>
<protein>
    <recommendedName>
        <fullName evidence="3">DUF2783 domain-containing protein</fullName>
    </recommendedName>
</protein>
<evidence type="ECO:0000313" key="2">
    <source>
        <dbReference type="Proteomes" id="UP000093476"/>
    </source>
</evidence>
<organism evidence="1 2">
    <name type="scientific">Photorhabdus australis subsp. thailandensis</name>
    <dbReference type="NCBI Taxonomy" id="2805096"/>
    <lineage>
        <taxon>Bacteria</taxon>
        <taxon>Pseudomonadati</taxon>
        <taxon>Pseudomonadota</taxon>
        <taxon>Gammaproteobacteria</taxon>
        <taxon>Enterobacterales</taxon>
        <taxon>Morganellaceae</taxon>
        <taxon>Photorhabdus</taxon>
    </lineage>
</organism>
<gene>
    <name evidence="1" type="ORF">Ppb6_02794</name>
</gene>
<dbReference type="Proteomes" id="UP000093476">
    <property type="component" value="Unassembled WGS sequence"/>
</dbReference>
<evidence type="ECO:0008006" key="3">
    <source>
        <dbReference type="Google" id="ProtNLM"/>
    </source>
</evidence>
<dbReference type="STRING" id="286156.Ppb6_02794"/>
<dbReference type="RefSeq" id="WP_036771167.1">
    <property type="nucleotide sequence ID" value="NZ_CAWMQZ010000100.1"/>
</dbReference>
<dbReference type="InterPro" id="IPR021233">
    <property type="entry name" value="DUF2783"/>
</dbReference>
<dbReference type="Pfam" id="PF10932">
    <property type="entry name" value="DUF2783"/>
    <property type="match status" value="1"/>
</dbReference>
<dbReference type="EMBL" id="LOMY01000100">
    <property type="protein sequence ID" value="OCQ52000.1"/>
    <property type="molecule type" value="Genomic_DNA"/>
</dbReference>